<feature type="region of interest" description="Disordered" evidence="1">
    <location>
        <begin position="1"/>
        <end position="44"/>
    </location>
</feature>
<organism evidence="3 4">
    <name type="scientific">Absicoccus porci</name>
    <dbReference type="NCBI Taxonomy" id="2486576"/>
    <lineage>
        <taxon>Bacteria</taxon>
        <taxon>Bacillati</taxon>
        <taxon>Bacillota</taxon>
        <taxon>Erysipelotrichia</taxon>
        <taxon>Erysipelotrichales</taxon>
        <taxon>Erysipelotrichaceae</taxon>
        <taxon>Absicoccus</taxon>
    </lineage>
</organism>
<feature type="compositionally biased region" description="Polar residues" evidence="1">
    <location>
        <begin position="18"/>
        <end position="30"/>
    </location>
</feature>
<reference evidence="3 4" key="1">
    <citation type="submission" date="2018-11" db="EMBL/GenBank/DDBJ databases">
        <title>Clostridium sp. nov., a member of the family Erysipelotrichaceae isolated from pig faeces.</title>
        <authorList>
            <person name="Chang Y.-H."/>
        </authorList>
    </citation>
    <scope>NUCLEOTIDE SEQUENCE [LARGE SCALE GENOMIC DNA]</scope>
    <source>
        <strain evidence="3 4">YH-panp20</strain>
    </source>
</reference>
<protein>
    <submittedName>
        <fullName evidence="3">Uncharacterized protein</fullName>
    </submittedName>
</protein>
<dbReference type="RefSeq" id="WP_128519937.1">
    <property type="nucleotide sequence ID" value="NZ_RJQC01000001.1"/>
</dbReference>
<dbReference type="AlphaFoldDB" id="A0A3N0I5A6"/>
<sequence>MSDVEKNTEQIKSETSDPETSVSEQEQNVTPPLPEQSEKAEKPKNKKKLTRNIIIVLVAACIVIVIALFATTDLRAYNKAVREYNNEEFKEAESTFKSLGDYKDSKDYLDKCKYELSVDGQFMRALKKGLQKRWSITDSDENEELDDDDAAKEWIDAELDSIGSFKNKTFDDSKLQDAAKQYIEALNDSKKSLAYYNSDYYTYTTQWENAYNKRTVLIKSFVDDYGLKVDDKYQDDLDDILDDAKTTQSAQADEDQLNSDLEKSIKSIQFTAKNEGDAEFPYYSYFITFTNKTQKTFKSLNFDVNVKDENGNIIDTGDSDYSSNNLSPGKQVTLDVYFDNDETDYSGYTIEYVPHYGTTDGLSTEF</sequence>
<dbReference type="EMBL" id="RJQC01000001">
    <property type="protein sequence ID" value="RNM31776.1"/>
    <property type="molecule type" value="Genomic_DNA"/>
</dbReference>
<comment type="caution">
    <text evidence="3">The sequence shown here is derived from an EMBL/GenBank/DDBJ whole genome shotgun (WGS) entry which is preliminary data.</text>
</comment>
<evidence type="ECO:0000313" key="4">
    <source>
        <dbReference type="Proteomes" id="UP000276568"/>
    </source>
</evidence>
<evidence type="ECO:0000256" key="1">
    <source>
        <dbReference type="SAM" id="MobiDB-lite"/>
    </source>
</evidence>
<keyword evidence="2" id="KW-0472">Membrane</keyword>
<keyword evidence="2" id="KW-1133">Transmembrane helix</keyword>
<dbReference type="OrthoDB" id="2050439at2"/>
<accession>A0A3N0I5A6</accession>
<name>A0A3N0I5A6_9FIRM</name>
<proteinExistence type="predicted"/>
<dbReference type="Proteomes" id="UP000276568">
    <property type="component" value="Unassembled WGS sequence"/>
</dbReference>
<keyword evidence="2" id="KW-0812">Transmembrane</keyword>
<gene>
    <name evidence="3" type="ORF">EDX97_04275</name>
</gene>
<evidence type="ECO:0000313" key="3">
    <source>
        <dbReference type="EMBL" id="RNM31776.1"/>
    </source>
</evidence>
<evidence type="ECO:0000256" key="2">
    <source>
        <dbReference type="SAM" id="Phobius"/>
    </source>
</evidence>
<feature type="compositionally biased region" description="Basic and acidic residues" evidence="1">
    <location>
        <begin position="1"/>
        <end position="15"/>
    </location>
</feature>
<keyword evidence="4" id="KW-1185">Reference proteome</keyword>
<feature type="transmembrane region" description="Helical" evidence="2">
    <location>
        <begin position="49"/>
        <end position="70"/>
    </location>
</feature>